<accession>A0A9Q0GSY1</accession>
<evidence type="ECO:0000313" key="3">
    <source>
        <dbReference type="Proteomes" id="UP001141806"/>
    </source>
</evidence>
<feature type="region of interest" description="Disordered" evidence="1">
    <location>
        <begin position="1"/>
        <end position="22"/>
    </location>
</feature>
<evidence type="ECO:0000313" key="2">
    <source>
        <dbReference type="EMBL" id="KAJ4953203.1"/>
    </source>
</evidence>
<sequence>MMGRRGDFKAREEAEGEVDHLEVLGAGDGREGVGATVDVEDLLSELMEESSAKEVHPSKDVFQDLVLSIEGCNWDSVVFDMLSKACRSSDEVEVTVADGNLSCSRCWWLEVKGIQWKLQ</sequence>
<reference evidence="2" key="1">
    <citation type="journal article" date="2023" name="Plant J.">
        <title>The genome of the king protea, Protea cynaroides.</title>
        <authorList>
            <person name="Chang J."/>
            <person name="Duong T.A."/>
            <person name="Schoeman C."/>
            <person name="Ma X."/>
            <person name="Roodt D."/>
            <person name="Barker N."/>
            <person name="Li Z."/>
            <person name="Van de Peer Y."/>
            <person name="Mizrachi E."/>
        </authorList>
    </citation>
    <scope>NUCLEOTIDE SEQUENCE</scope>
    <source>
        <tissue evidence="2">Young leaves</tissue>
    </source>
</reference>
<protein>
    <submittedName>
        <fullName evidence="2">Uncharacterized protein</fullName>
    </submittedName>
</protein>
<organism evidence="2 3">
    <name type="scientific">Protea cynaroides</name>
    <dbReference type="NCBI Taxonomy" id="273540"/>
    <lineage>
        <taxon>Eukaryota</taxon>
        <taxon>Viridiplantae</taxon>
        <taxon>Streptophyta</taxon>
        <taxon>Embryophyta</taxon>
        <taxon>Tracheophyta</taxon>
        <taxon>Spermatophyta</taxon>
        <taxon>Magnoliopsida</taxon>
        <taxon>Proteales</taxon>
        <taxon>Proteaceae</taxon>
        <taxon>Protea</taxon>
    </lineage>
</organism>
<dbReference type="EMBL" id="JAMYWD010000012">
    <property type="protein sequence ID" value="KAJ4953203.1"/>
    <property type="molecule type" value="Genomic_DNA"/>
</dbReference>
<dbReference type="AlphaFoldDB" id="A0A9Q0GSY1"/>
<comment type="caution">
    <text evidence="2">The sequence shown here is derived from an EMBL/GenBank/DDBJ whole genome shotgun (WGS) entry which is preliminary data.</text>
</comment>
<gene>
    <name evidence="2" type="ORF">NE237_030035</name>
</gene>
<keyword evidence="3" id="KW-1185">Reference proteome</keyword>
<evidence type="ECO:0000256" key="1">
    <source>
        <dbReference type="SAM" id="MobiDB-lite"/>
    </source>
</evidence>
<proteinExistence type="predicted"/>
<dbReference type="Proteomes" id="UP001141806">
    <property type="component" value="Unassembled WGS sequence"/>
</dbReference>
<name>A0A9Q0GSY1_9MAGN</name>